<evidence type="ECO:0000313" key="2">
    <source>
        <dbReference type="WBParaSite" id="ES5_v2.g23020.t1"/>
    </source>
</evidence>
<organism evidence="1 2">
    <name type="scientific">Panagrolaimus sp. ES5</name>
    <dbReference type="NCBI Taxonomy" id="591445"/>
    <lineage>
        <taxon>Eukaryota</taxon>
        <taxon>Metazoa</taxon>
        <taxon>Ecdysozoa</taxon>
        <taxon>Nematoda</taxon>
        <taxon>Chromadorea</taxon>
        <taxon>Rhabditida</taxon>
        <taxon>Tylenchina</taxon>
        <taxon>Panagrolaimomorpha</taxon>
        <taxon>Panagrolaimoidea</taxon>
        <taxon>Panagrolaimidae</taxon>
        <taxon>Panagrolaimus</taxon>
    </lineage>
</organism>
<accession>A0AC34G070</accession>
<dbReference type="WBParaSite" id="ES5_v2.g23020.t1">
    <property type="protein sequence ID" value="ES5_v2.g23020.t1"/>
    <property type="gene ID" value="ES5_v2.g23020"/>
</dbReference>
<evidence type="ECO:0000313" key="1">
    <source>
        <dbReference type="Proteomes" id="UP000887579"/>
    </source>
</evidence>
<name>A0AC34G070_9BILA</name>
<sequence>MAAVETVQRNTYKMFWDRYSDKPSNEAMLLNKNADELEELDRKDILATLPDFTDKDVVDIGAGIGRFTTIFSQTAKHVTSTDFIDSFIQKNKERNAAAKNIKYVVSDAAHLNLPAGSVDLVFTNWLMMYMSDSEVVEFVTGALKWLRPGGYLKLRESCSEPSTGRKKTATLHTNESNPTHYRFSSLYIQLLRHVQIQDSDGKWWKFDLKWSSSVPTYIYLAIVDGYMKCYGIKILGRKKTATLHTNESNPTHYRFSSLYIQLLRHVQIQDSDGKWWKFDLKWSSSVPTYIYRLSNWRQVHWLARKVPADSAETHMTFDELVEAFSVGWSNEQKSFDELLDGETSTWSNSIMGNRVSYPSTATVLSYNPRKLDPFIHVDAFEIAKTGNANIWNIDTNPYYYRTSLTKATETKDHRVRFGYNNNATEAFEYLKSNDAIFTTFVATEFMSTASEDDLKSLKSLLEPKASISLLEPIKSSPLAGSLLKRLEKVGYQIEEISNVTEDVIKSINKYAEERKLDKSLFTKSLEQEWIYISVINA</sequence>
<dbReference type="Proteomes" id="UP000887579">
    <property type="component" value="Unplaced"/>
</dbReference>
<reference evidence="2" key="1">
    <citation type="submission" date="2022-11" db="UniProtKB">
        <authorList>
            <consortium name="WormBaseParasite"/>
        </authorList>
    </citation>
    <scope>IDENTIFICATION</scope>
</reference>
<protein>
    <submittedName>
        <fullName evidence="2">Methyltransferase domain-containing protein</fullName>
    </submittedName>
</protein>
<proteinExistence type="predicted"/>